<reference evidence="4" key="1">
    <citation type="submission" date="2016-11" db="EMBL/GenBank/DDBJ databases">
        <authorList>
            <person name="Varghese N."/>
            <person name="Submissions S."/>
        </authorList>
    </citation>
    <scope>NUCLEOTIDE SEQUENCE [LARGE SCALE GENOMIC DNA]</scope>
    <source>
        <strain evidence="4">UWOS</strain>
    </source>
</reference>
<dbReference type="Gene3D" id="3.20.80.10">
    <property type="entry name" value="Regulatory factor, effector binding domain"/>
    <property type="match status" value="1"/>
</dbReference>
<dbReference type="InterPro" id="IPR000551">
    <property type="entry name" value="MerR-type_HTH_dom"/>
</dbReference>
<dbReference type="SMART" id="SM00422">
    <property type="entry name" value="HTH_MERR"/>
    <property type="match status" value="1"/>
</dbReference>
<dbReference type="PROSITE" id="PS50937">
    <property type="entry name" value="HTH_MERR_2"/>
    <property type="match status" value="1"/>
</dbReference>
<dbReference type="AlphaFoldDB" id="A0A1M6SQN7"/>
<dbReference type="PANTHER" id="PTHR30204:SF97">
    <property type="entry name" value="MERR FAMILY REGULATORY PROTEIN"/>
    <property type="match status" value="1"/>
</dbReference>
<dbReference type="Gene3D" id="1.10.1660.10">
    <property type="match status" value="1"/>
</dbReference>
<dbReference type="SUPFAM" id="SSF55136">
    <property type="entry name" value="Probable bacterial effector-binding domain"/>
    <property type="match status" value="1"/>
</dbReference>
<organism evidence="3 4">
    <name type="scientific">Fibrobacter intestinalis</name>
    <dbReference type="NCBI Taxonomy" id="28122"/>
    <lineage>
        <taxon>Bacteria</taxon>
        <taxon>Pseudomonadati</taxon>
        <taxon>Fibrobacterota</taxon>
        <taxon>Fibrobacteria</taxon>
        <taxon>Fibrobacterales</taxon>
        <taxon>Fibrobacteraceae</taxon>
        <taxon>Fibrobacter</taxon>
    </lineage>
</organism>
<accession>A0A1M6SQN7</accession>
<name>A0A1M6SQN7_9BACT</name>
<dbReference type="InterPro" id="IPR047057">
    <property type="entry name" value="MerR_fam"/>
</dbReference>
<feature type="domain" description="HTH merR-type" evidence="2">
    <location>
        <begin position="20"/>
        <end position="90"/>
    </location>
</feature>
<dbReference type="GO" id="GO:0003677">
    <property type="term" value="F:DNA binding"/>
    <property type="evidence" value="ECO:0007669"/>
    <property type="project" value="UniProtKB-KW"/>
</dbReference>
<proteinExistence type="predicted"/>
<dbReference type="SMART" id="SM00871">
    <property type="entry name" value="AraC_E_bind"/>
    <property type="match status" value="1"/>
</dbReference>
<keyword evidence="1 3" id="KW-0238">DNA-binding</keyword>
<gene>
    <name evidence="3" type="ORF">SAMN05720469_10719</name>
</gene>
<dbReference type="EMBL" id="FRAW01000007">
    <property type="protein sequence ID" value="SHK46950.1"/>
    <property type="molecule type" value="Genomic_DNA"/>
</dbReference>
<sequence>MVYLYIVTVSRKGYKVNNNKFKIGEFSKLNRISVKTLRHYDEIGLLKPHEVDDWTGYRYYDASQFQKVSAILYLKKLRFSLEEIREMFERNAAMPSSEKILEKIQECEREKALLDWQLRELLELEKRLRKGISMKKISTKTLPAMIVASFRKVLKNYDELSDLCCNVIGPEMVRCGCTCNNYPHCYTVEHDPEHRETDIDVEYCEAVDDPFADSPILKCKRVAEVKTAVCIEHIGSYHLFQQSMGALVEYIEKNGYRIVDLPRFCYLDGPWNKEDESAYRTEIQVPVEKA</sequence>
<dbReference type="Proteomes" id="UP000184275">
    <property type="component" value="Unassembled WGS sequence"/>
</dbReference>
<protein>
    <submittedName>
        <fullName evidence="3">DNA-binding transcriptional regulator, MerR family</fullName>
    </submittedName>
</protein>
<dbReference type="InterPro" id="IPR010499">
    <property type="entry name" value="AraC_E-bd"/>
</dbReference>
<dbReference type="Pfam" id="PF06445">
    <property type="entry name" value="GyrI-like"/>
    <property type="match status" value="1"/>
</dbReference>
<dbReference type="GO" id="GO:0003700">
    <property type="term" value="F:DNA-binding transcription factor activity"/>
    <property type="evidence" value="ECO:0007669"/>
    <property type="project" value="InterPro"/>
</dbReference>
<dbReference type="Pfam" id="PF13411">
    <property type="entry name" value="MerR_1"/>
    <property type="match status" value="1"/>
</dbReference>
<evidence type="ECO:0000259" key="2">
    <source>
        <dbReference type="PROSITE" id="PS50937"/>
    </source>
</evidence>
<dbReference type="InterPro" id="IPR029442">
    <property type="entry name" value="GyrI-like"/>
</dbReference>
<dbReference type="SUPFAM" id="SSF46955">
    <property type="entry name" value="Putative DNA-binding domain"/>
    <property type="match status" value="1"/>
</dbReference>
<dbReference type="InterPro" id="IPR009061">
    <property type="entry name" value="DNA-bd_dom_put_sf"/>
</dbReference>
<evidence type="ECO:0000256" key="1">
    <source>
        <dbReference type="ARBA" id="ARBA00023125"/>
    </source>
</evidence>
<dbReference type="CDD" id="cd01107">
    <property type="entry name" value="HTH_BmrR"/>
    <property type="match status" value="1"/>
</dbReference>
<evidence type="ECO:0000313" key="3">
    <source>
        <dbReference type="EMBL" id="SHK46950.1"/>
    </source>
</evidence>
<evidence type="ECO:0000313" key="4">
    <source>
        <dbReference type="Proteomes" id="UP000184275"/>
    </source>
</evidence>
<keyword evidence="4" id="KW-1185">Reference proteome</keyword>
<dbReference type="PANTHER" id="PTHR30204">
    <property type="entry name" value="REDOX-CYCLING DRUG-SENSING TRANSCRIPTIONAL ACTIVATOR SOXR"/>
    <property type="match status" value="1"/>
</dbReference>
<dbReference type="InterPro" id="IPR011256">
    <property type="entry name" value="Reg_factor_effector_dom_sf"/>
</dbReference>